<evidence type="ECO:0000313" key="5">
    <source>
        <dbReference type="Proteomes" id="UP000199207"/>
    </source>
</evidence>
<dbReference type="CDD" id="cd16936">
    <property type="entry name" value="HATPase_RsbW-like"/>
    <property type="match status" value="1"/>
</dbReference>
<proteinExistence type="predicted"/>
<feature type="compositionally biased region" description="Low complexity" evidence="2">
    <location>
        <begin position="147"/>
        <end position="156"/>
    </location>
</feature>
<organism evidence="4 5">
    <name type="scientific">Streptomyces aidingensis</name>
    <dbReference type="NCBI Taxonomy" id="910347"/>
    <lineage>
        <taxon>Bacteria</taxon>
        <taxon>Bacillati</taxon>
        <taxon>Actinomycetota</taxon>
        <taxon>Actinomycetes</taxon>
        <taxon>Kitasatosporales</taxon>
        <taxon>Streptomycetaceae</taxon>
        <taxon>Streptomyces</taxon>
    </lineage>
</organism>
<dbReference type="EMBL" id="FOLM01000009">
    <property type="protein sequence ID" value="SFD07873.1"/>
    <property type="molecule type" value="Genomic_DNA"/>
</dbReference>
<dbReference type="Pfam" id="PF13581">
    <property type="entry name" value="HATPase_c_2"/>
    <property type="match status" value="1"/>
</dbReference>
<gene>
    <name evidence="4" type="ORF">SAMN05421773_109121</name>
</gene>
<reference evidence="4 5" key="1">
    <citation type="submission" date="2016-10" db="EMBL/GenBank/DDBJ databases">
        <authorList>
            <person name="de Groot N.N."/>
        </authorList>
    </citation>
    <scope>NUCLEOTIDE SEQUENCE [LARGE SCALE GENOMIC DNA]</scope>
    <source>
        <strain evidence="4 5">CGMCC 4.5739</strain>
    </source>
</reference>
<dbReference type="PANTHER" id="PTHR35526:SF3">
    <property type="entry name" value="ANTI-SIGMA-F FACTOR RSBW"/>
    <property type="match status" value="1"/>
</dbReference>
<dbReference type="PANTHER" id="PTHR35526">
    <property type="entry name" value="ANTI-SIGMA-F FACTOR RSBW-RELATED"/>
    <property type="match status" value="1"/>
</dbReference>
<protein>
    <submittedName>
        <fullName evidence="4">Anti-sigma regulatory factor (Ser/Thr protein kinase)</fullName>
    </submittedName>
</protein>
<keyword evidence="4" id="KW-0808">Transferase</keyword>
<keyword evidence="5" id="KW-1185">Reference proteome</keyword>
<sequence>MTSSPENPSRHCAVEFQALPSRIGQVRRIVTAQLRYWGVPHLTDRAALGLTELLANIHRHAGADKHCTVELVLLRDRLTVSVHDHDPHLPQVRSPGGMATSGRGLALVQAVSADWGMRLRADHSGKSVWFTLPADGRPAEPREGPHRAPVPAAAAPRRQHRAGRMRGGAGTTSTSRAGQPA</sequence>
<dbReference type="GO" id="GO:0004674">
    <property type="term" value="F:protein serine/threonine kinase activity"/>
    <property type="evidence" value="ECO:0007669"/>
    <property type="project" value="UniProtKB-KW"/>
</dbReference>
<dbReference type="AlphaFoldDB" id="A0A1I1PLM8"/>
<dbReference type="SUPFAM" id="SSF55874">
    <property type="entry name" value="ATPase domain of HSP90 chaperone/DNA topoisomerase II/histidine kinase"/>
    <property type="match status" value="1"/>
</dbReference>
<feature type="compositionally biased region" description="Basic and acidic residues" evidence="2">
    <location>
        <begin position="137"/>
        <end position="146"/>
    </location>
</feature>
<name>A0A1I1PLM8_9ACTN</name>
<evidence type="ECO:0000313" key="4">
    <source>
        <dbReference type="EMBL" id="SFD07873.1"/>
    </source>
</evidence>
<dbReference type="STRING" id="910347.SAMN05421773_109121"/>
<accession>A0A1I1PLM8</accession>
<feature type="domain" description="Histidine kinase/HSP90-like ATPase" evidence="3">
    <location>
        <begin position="16"/>
        <end position="131"/>
    </location>
</feature>
<dbReference type="InterPro" id="IPR003594">
    <property type="entry name" value="HATPase_dom"/>
</dbReference>
<feature type="region of interest" description="Disordered" evidence="2">
    <location>
        <begin position="132"/>
        <end position="181"/>
    </location>
</feature>
<evidence type="ECO:0000256" key="2">
    <source>
        <dbReference type="SAM" id="MobiDB-lite"/>
    </source>
</evidence>
<keyword evidence="1" id="KW-0723">Serine/threonine-protein kinase</keyword>
<evidence type="ECO:0000256" key="1">
    <source>
        <dbReference type="ARBA" id="ARBA00022527"/>
    </source>
</evidence>
<feature type="compositionally biased region" description="Low complexity" evidence="2">
    <location>
        <begin position="171"/>
        <end position="181"/>
    </location>
</feature>
<dbReference type="RefSeq" id="WP_093839749.1">
    <property type="nucleotide sequence ID" value="NZ_FOLM01000009.1"/>
</dbReference>
<evidence type="ECO:0000259" key="3">
    <source>
        <dbReference type="Pfam" id="PF13581"/>
    </source>
</evidence>
<dbReference type="OrthoDB" id="3852548at2"/>
<dbReference type="InterPro" id="IPR050267">
    <property type="entry name" value="Anti-sigma-factor_SerPK"/>
</dbReference>
<dbReference type="Gene3D" id="3.30.565.10">
    <property type="entry name" value="Histidine kinase-like ATPase, C-terminal domain"/>
    <property type="match status" value="1"/>
</dbReference>
<keyword evidence="4" id="KW-0418">Kinase</keyword>
<dbReference type="Proteomes" id="UP000199207">
    <property type="component" value="Unassembled WGS sequence"/>
</dbReference>
<dbReference type="InterPro" id="IPR036890">
    <property type="entry name" value="HATPase_C_sf"/>
</dbReference>